<name>A0AAD4UV29_PRUDU</name>
<comment type="caution">
    <text evidence="2">The sequence shown here is derived from an EMBL/GenBank/DDBJ whole genome shotgun (WGS) entry which is preliminary data.</text>
</comment>
<evidence type="ECO:0000313" key="3">
    <source>
        <dbReference type="Proteomes" id="UP001054821"/>
    </source>
</evidence>
<dbReference type="Proteomes" id="UP001054821">
    <property type="component" value="Chromosome 8"/>
</dbReference>
<accession>A0AAD4UV29</accession>
<dbReference type="EMBL" id="JAJFAZ020000008">
    <property type="protein sequence ID" value="KAI5312477.1"/>
    <property type="molecule type" value="Genomic_DNA"/>
</dbReference>
<gene>
    <name evidence="2" type="ORF">L3X38_041650</name>
</gene>
<evidence type="ECO:0000313" key="2">
    <source>
        <dbReference type="EMBL" id="KAI5312477.1"/>
    </source>
</evidence>
<proteinExistence type="predicted"/>
<evidence type="ECO:0000256" key="1">
    <source>
        <dbReference type="SAM" id="MobiDB-lite"/>
    </source>
</evidence>
<reference evidence="2 3" key="1">
    <citation type="journal article" date="2022" name="G3 (Bethesda)">
        <title>Whole-genome sequence and methylome profiling of the almond [Prunus dulcis (Mill.) D.A. Webb] cultivar 'Nonpareil'.</title>
        <authorList>
            <person name="D'Amico-Willman K.M."/>
            <person name="Ouma W.Z."/>
            <person name="Meulia T."/>
            <person name="Sideli G.M."/>
            <person name="Gradziel T.M."/>
            <person name="Fresnedo-Ramirez J."/>
        </authorList>
    </citation>
    <scope>NUCLEOTIDE SEQUENCE [LARGE SCALE GENOMIC DNA]</scope>
    <source>
        <strain evidence="2">Clone GOH B32 T37-40</strain>
    </source>
</reference>
<organism evidence="2 3">
    <name type="scientific">Prunus dulcis</name>
    <name type="common">Almond</name>
    <name type="synonym">Amygdalus dulcis</name>
    <dbReference type="NCBI Taxonomy" id="3755"/>
    <lineage>
        <taxon>Eukaryota</taxon>
        <taxon>Viridiplantae</taxon>
        <taxon>Streptophyta</taxon>
        <taxon>Embryophyta</taxon>
        <taxon>Tracheophyta</taxon>
        <taxon>Spermatophyta</taxon>
        <taxon>Magnoliopsida</taxon>
        <taxon>eudicotyledons</taxon>
        <taxon>Gunneridae</taxon>
        <taxon>Pentapetalae</taxon>
        <taxon>rosids</taxon>
        <taxon>fabids</taxon>
        <taxon>Rosales</taxon>
        <taxon>Rosaceae</taxon>
        <taxon>Amygdaloideae</taxon>
        <taxon>Amygdaleae</taxon>
        <taxon>Prunus</taxon>
    </lineage>
</organism>
<feature type="region of interest" description="Disordered" evidence="1">
    <location>
        <begin position="1"/>
        <end position="22"/>
    </location>
</feature>
<feature type="compositionally biased region" description="Basic residues" evidence="1">
    <location>
        <begin position="1"/>
        <end position="11"/>
    </location>
</feature>
<keyword evidence="3" id="KW-1185">Reference proteome</keyword>
<protein>
    <submittedName>
        <fullName evidence="2">Uncharacterized protein</fullName>
    </submittedName>
</protein>
<dbReference type="AlphaFoldDB" id="A0AAD4UV29"/>
<sequence>MPSNSKQHRTGHSVTEKNEKRHWYTAHRVKGRKHSSTASTQMLFWSWSSSSSRAKLSTPVILPFGKSTIELARAPKSPISDLRFTYHSVGKQSATCLAACHNQAVSLPPWLLIGNLG</sequence>